<dbReference type="EMBL" id="LR593887">
    <property type="protein sequence ID" value="VTS06002.1"/>
    <property type="molecule type" value="Genomic_DNA"/>
</dbReference>
<dbReference type="RefSeq" id="WP_162659418.1">
    <property type="nucleotide sequence ID" value="NZ_LR593887.1"/>
</dbReference>
<name>A0A6C2YRN6_9BACT</name>
<dbReference type="GO" id="GO:0000160">
    <property type="term" value="P:phosphorelay signal transduction system"/>
    <property type="evidence" value="ECO:0007669"/>
    <property type="project" value="UniProtKB-KW"/>
</dbReference>
<keyword evidence="6" id="KW-1185">Reference proteome</keyword>
<dbReference type="Gene3D" id="3.40.50.2300">
    <property type="match status" value="1"/>
</dbReference>
<dbReference type="Pfam" id="PF00072">
    <property type="entry name" value="Response_reg"/>
    <property type="match status" value="1"/>
</dbReference>
<gene>
    <name evidence="5" type="ORF">GMBLW1_48730</name>
</gene>
<keyword evidence="1 3" id="KW-0597">Phosphoprotein</keyword>
<accession>A0A6C2YRN6</accession>
<organism evidence="5">
    <name type="scientific">Tuwongella immobilis</name>
    <dbReference type="NCBI Taxonomy" id="692036"/>
    <lineage>
        <taxon>Bacteria</taxon>
        <taxon>Pseudomonadati</taxon>
        <taxon>Planctomycetota</taxon>
        <taxon>Planctomycetia</taxon>
        <taxon>Gemmatales</taxon>
        <taxon>Gemmataceae</taxon>
        <taxon>Tuwongella</taxon>
    </lineage>
</organism>
<dbReference type="KEGG" id="tim:GMBLW1_48730"/>
<dbReference type="InParanoid" id="A0A6C2YRN6"/>
<dbReference type="SMART" id="SM00448">
    <property type="entry name" value="REC"/>
    <property type="match status" value="1"/>
</dbReference>
<feature type="domain" description="Response regulatory" evidence="4">
    <location>
        <begin position="2"/>
        <end position="118"/>
    </location>
</feature>
<protein>
    <recommendedName>
        <fullName evidence="4">Response regulatory domain-containing protein</fullName>
    </recommendedName>
</protein>
<feature type="modified residue" description="4-aspartylphosphate" evidence="3">
    <location>
        <position position="51"/>
    </location>
</feature>
<dbReference type="InterPro" id="IPR001789">
    <property type="entry name" value="Sig_transdc_resp-reg_receiver"/>
</dbReference>
<evidence type="ECO:0000259" key="4">
    <source>
        <dbReference type="PROSITE" id="PS50110"/>
    </source>
</evidence>
<evidence type="ECO:0000313" key="5">
    <source>
        <dbReference type="EMBL" id="VIP04320.1"/>
    </source>
</evidence>
<evidence type="ECO:0000256" key="2">
    <source>
        <dbReference type="ARBA" id="ARBA00023012"/>
    </source>
</evidence>
<dbReference type="Proteomes" id="UP000464378">
    <property type="component" value="Chromosome"/>
</dbReference>
<evidence type="ECO:0000256" key="3">
    <source>
        <dbReference type="PROSITE-ProRule" id="PRU00169"/>
    </source>
</evidence>
<keyword evidence="2" id="KW-0902">Two-component regulatory system</keyword>
<dbReference type="PROSITE" id="PS50110">
    <property type="entry name" value="RESPONSE_REGULATORY"/>
    <property type="match status" value="1"/>
</dbReference>
<dbReference type="InterPro" id="IPR011006">
    <property type="entry name" value="CheY-like_superfamily"/>
</dbReference>
<proteinExistence type="predicted"/>
<evidence type="ECO:0000313" key="6">
    <source>
        <dbReference type="Proteomes" id="UP000464378"/>
    </source>
</evidence>
<dbReference type="AlphaFoldDB" id="A0A6C2YRN6"/>
<dbReference type="PANTHER" id="PTHR45339:SF1">
    <property type="entry name" value="HYBRID SIGNAL TRANSDUCTION HISTIDINE KINASE J"/>
    <property type="match status" value="1"/>
</dbReference>
<reference evidence="5" key="1">
    <citation type="submission" date="2019-04" db="EMBL/GenBank/DDBJ databases">
        <authorList>
            <consortium name="Science for Life Laboratories"/>
        </authorList>
    </citation>
    <scope>NUCLEOTIDE SEQUENCE</scope>
    <source>
        <strain evidence="5">MBLW1</strain>
    </source>
</reference>
<evidence type="ECO:0000256" key="1">
    <source>
        <dbReference type="ARBA" id="ARBA00022553"/>
    </source>
</evidence>
<dbReference type="EMBL" id="LR586016">
    <property type="protein sequence ID" value="VIP04320.1"/>
    <property type="molecule type" value="Genomic_DNA"/>
</dbReference>
<dbReference type="SUPFAM" id="SSF52172">
    <property type="entry name" value="CheY-like"/>
    <property type="match status" value="1"/>
</dbReference>
<sequence>MKILLVEDTELNIDLITRRLQKRKYETVVATDGQSGFNLAHSEKPDLILMDVGLPDMDGWEVTRRLKADPETAAIPIIILTASAMSEHRQKSIEAGCDDFEGKPIDFPALFSKIETLLQKRTG</sequence>
<dbReference type="PANTHER" id="PTHR45339">
    <property type="entry name" value="HYBRID SIGNAL TRANSDUCTION HISTIDINE KINASE J"/>
    <property type="match status" value="1"/>
</dbReference>